<sequence length="614" mass="68516">MEFSKETRRLNLQKMQDRTLDLLIIGGGITGAGVALQAAASGLDTGLIEMQDFAEGTSSRSTKLVHGGLRYLKQFDVEVVSDTVSERAVVQQIAPHIPKPDPMLLPVYDESGSTFSMFRLKVAMDLYDLLAGVNNTPAANKVLSKEEVLKREPDLQEKNLLGGGVYLDFRNNDARLVIENIKRANRDGAYIASHVKAEDFLFDATGKIIGVLAEDLISGQKIEIKARTVINTTGPWSDDIRNFSNKGKAIHQLRPTKGVHLVVDRQKLKVSQPVYVDTGLNDGRMVFVLPRENKTYFGTTDTDYHGDLKHPTVTQEDVDYLLEIVNRRFPEAHLTIDDIESSWAGLRPLLSGNSASDYNGGNSGKLSDDSFENLIETVQAYVAHTKQREDVEDAIKHVEASTSEKELDPSAVSRGSNFERDKNGLFTLAGGKITDYRKMAEGALMTVIKVLNEEFGRSFKLINSKTYPVSGGEINPANVDSEIEAYAQLGTLSGLDMDDARYLANLYGSNVPKVYALTRKISAAEDLSLCETLSLHYAMDYEMALSPADFLLRRTNHMLFMRDQLEELIEPVVNEMAKHLEWTEDEKEKKRTELRETMSDNDLVSLKKKLIRRL</sequence>
<evidence type="ECO:0000256" key="8">
    <source>
        <dbReference type="ARBA" id="ARBA00023002"/>
    </source>
</evidence>
<feature type="domain" description="FAD dependent oxidoreductase" evidence="12">
    <location>
        <begin position="21"/>
        <end position="352"/>
    </location>
</feature>
<dbReference type="InterPro" id="IPR000447">
    <property type="entry name" value="G3P_DH_FAD-dep"/>
</dbReference>
<dbReference type="EMBL" id="AEUZ02000001">
    <property type="protein sequence ID" value="EHJ55750.1"/>
    <property type="molecule type" value="Genomic_DNA"/>
</dbReference>
<protein>
    <recommendedName>
        <fullName evidence="4">Alpha-glycerophosphate oxidase</fullName>
        <ecNumber evidence="3">1.1.3.21</ecNumber>
    </recommendedName>
    <alternativeName>
        <fullName evidence="9">Glycerol-3-phosphate oxidase</fullName>
    </alternativeName>
</protein>
<evidence type="ECO:0000256" key="6">
    <source>
        <dbReference type="ARBA" id="ARBA00022798"/>
    </source>
</evidence>
<comment type="similarity">
    <text evidence="2">Belongs to the FAD-dependent glycerol-3-phosphate dehydrogenase family.</text>
</comment>
<dbReference type="Pfam" id="PF01266">
    <property type="entry name" value="DAO"/>
    <property type="match status" value="1"/>
</dbReference>
<evidence type="ECO:0000256" key="3">
    <source>
        <dbReference type="ARBA" id="ARBA00013104"/>
    </source>
</evidence>
<keyword evidence="5" id="KW-0285">Flavoprotein</keyword>
<reference evidence="14 15" key="1">
    <citation type="journal article" date="2014" name="Int. J. Syst. Evol. Microbiol.">
        <title>Phylogenomics and the dynamic genome evolution of the genus Streptococcus.</title>
        <authorList>
            <consortium name="The Broad Institute Genome Sequencing Platform"/>
            <person name="Richards V.P."/>
            <person name="Palmer S.R."/>
            <person name="Pavinski Bitar P.D."/>
            <person name="Qin X."/>
            <person name="Weinstock G.M."/>
            <person name="Highlander S.K."/>
            <person name="Town C.D."/>
            <person name="Burne R.A."/>
            <person name="Stanhope M.J."/>
        </authorList>
    </citation>
    <scope>NUCLEOTIDE SEQUENCE [LARGE SCALE GENOMIC DNA]</scope>
    <source>
        <strain evidence="14 15">2285-97</strain>
    </source>
</reference>
<name>G5KCM0_9STRE</name>
<dbReference type="eggNOG" id="COG0578">
    <property type="taxonomic scope" value="Bacteria"/>
</dbReference>
<dbReference type="Gene3D" id="3.30.9.10">
    <property type="entry name" value="D-Amino Acid Oxidase, subunit A, domain 2"/>
    <property type="match status" value="1"/>
</dbReference>
<evidence type="ECO:0000256" key="5">
    <source>
        <dbReference type="ARBA" id="ARBA00022630"/>
    </source>
</evidence>
<dbReference type="Proteomes" id="UP000005388">
    <property type="component" value="Unassembled WGS sequence"/>
</dbReference>
<evidence type="ECO:0000256" key="10">
    <source>
        <dbReference type="ARBA" id="ARBA00049503"/>
    </source>
</evidence>
<evidence type="ECO:0000256" key="7">
    <source>
        <dbReference type="ARBA" id="ARBA00022827"/>
    </source>
</evidence>
<dbReference type="GO" id="GO:0046168">
    <property type="term" value="P:glycerol-3-phosphate catabolic process"/>
    <property type="evidence" value="ECO:0007669"/>
    <property type="project" value="TreeGrafter"/>
</dbReference>
<evidence type="ECO:0000313" key="14">
    <source>
        <dbReference type="EMBL" id="EHJ55750.1"/>
    </source>
</evidence>
<keyword evidence="7" id="KW-0274">FAD</keyword>
<dbReference type="Gene3D" id="1.10.8.870">
    <property type="entry name" value="Alpha-glycerophosphate oxidase, cap domain"/>
    <property type="match status" value="1"/>
</dbReference>
<keyword evidence="8" id="KW-0560">Oxidoreductase</keyword>
<organism evidence="14 15">
    <name type="scientific">Streptococcus urinalis 2285-97</name>
    <dbReference type="NCBI Taxonomy" id="764291"/>
    <lineage>
        <taxon>Bacteria</taxon>
        <taxon>Bacillati</taxon>
        <taxon>Bacillota</taxon>
        <taxon>Bacilli</taxon>
        <taxon>Lactobacillales</taxon>
        <taxon>Streptococcaceae</taxon>
        <taxon>Streptococcus</taxon>
    </lineage>
</organism>
<dbReference type="EC" id="1.1.3.21" evidence="3"/>
<evidence type="ECO:0000256" key="9">
    <source>
        <dbReference type="ARBA" id="ARBA00032349"/>
    </source>
</evidence>
<keyword evidence="11" id="KW-0812">Transmembrane</keyword>
<dbReference type="PROSITE" id="PS00977">
    <property type="entry name" value="FAD_G3PDH_1"/>
    <property type="match status" value="1"/>
</dbReference>
<dbReference type="PANTHER" id="PTHR11985">
    <property type="entry name" value="GLYCEROL-3-PHOSPHATE DEHYDROGENASE"/>
    <property type="match status" value="1"/>
</dbReference>
<evidence type="ECO:0000313" key="15">
    <source>
        <dbReference type="Proteomes" id="UP000005388"/>
    </source>
</evidence>
<evidence type="ECO:0000256" key="2">
    <source>
        <dbReference type="ARBA" id="ARBA00007330"/>
    </source>
</evidence>
<evidence type="ECO:0000259" key="12">
    <source>
        <dbReference type="Pfam" id="PF01266"/>
    </source>
</evidence>
<dbReference type="SUPFAM" id="SSF51905">
    <property type="entry name" value="FAD/NAD(P)-binding domain"/>
    <property type="match status" value="1"/>
</dbReference>
<evidence type="ECO:0000256" key="1">
    <source>
        <dbReference type="ARBA" id="ARBA00001974"/>
    </source>
</evidence>
<dbReference type="GO" id="GO:0004368">
    <property type="term" value="F:glycerol-3-phosphate dehydrogenase (quinone) activity"/>
    <property type="evidence" value="ECO:0007669"/>
    <property type="project" value="InterPro"/>
</dbReference>
<keyword evidence="11" id="KW-1133">Transmembrane helix</keyword>
<dbReference type="NCBIfam" id="NF033461">
    <property type="entry name" value="glycerol3P_ox_1"/>
    <property type="match status" value="1"/>
</dbReference>
<dbReference type="SUPFAM" id="SSF54373">
    <property type="entry name" value="FAD-linked reductases, C-terminal domain"/>
    <property type="match status" value="1"/>
</dbReference>
<keyword evidence="11" id="KW-0472">Membrane</keyword>
<evidence type="ECO:0000256" key="11">
    <source>
        <dbReference type="SAM" id="Phobius"/>
    </source>
</evidence>
<gene>
    <name evidence="14" type="ORF">STRUR_0455</name>
</gene>
<dbReference type="PRINTS" id="PR01001">
    <property type="entry name" value="FADG3PDH"/>
</dbReference>
<dbReference type="GO" id="GO:0006071">
    <property type="term" value="P:glycerol metabolic process"/>
    <property type="evidence" value="ECO:0007669"/>
    <property type="project" value="UniProtKB-KW"/>
</dbReference>
<dbReference type="STRING" id="764291.STRUR_0455"/>
<keyword evidence="6" id="KW-0319">Glycerol metabolism</keyword>
<dbReference type="InterPro" id="IPR036188">
    <property type="entry name" value="FAD/NAD-bd_sf"/>
</dbReference>
<dbReference type="AlphaFoldDB" id="G5KCM0"/>
<dbReference type="InterPro" id="IPR006076">
    <property type="entry name" value="FAD-dep_OxRdtase"/>
</dbReference>
<evidence type="ECO:0000256" key="4">
    <source>
        <dbReference type="ARBA" id="ARBA00021658"/>
    </source>
</evidence>
<feature type="transmembrane region" description="Helical" evidence="11">
    <location>
        <begin position="20"/>
        <end position="40"/>
    </location>
</feature>
<evidence type="ECO:0000259" key="13">
    <source>
        <dbReference type="Pfam" id="PF16901"/>
    </source>
</evidence>
<dbReference type="RefSeq" id="WP_006738539.1">
    <property type="nucleotide sequence ID" value="NZ_AEUZ02000001.1"/>
</dbReference>
<comment type="catalytic activity">
    <reaction evidence="10">
        <text>sn-glycerol 3-phosphate + O2 = dihydroxyacetone phosphate + H2O2</text>
        <dbReference type="Rhea" id="RHEA:18369"/>
        <dbReference type="ChEBI" id="CHEBI:15379"/>
        <dbReference type="ChEBI" id="CHEBI:16240"/>
        <dbReference type="ChEBI" id="CHEBI:57597"/>
        <dbReference type="ChEBI" id="CHEBI:57642"/>
        <dbReference type="EC" id="1.1.3.21"/>
    </reaction>
</comment>
<proteinExistence type="inferred from homology"/>
<keyword evidence="15" id="KW-1185">Reference proteome</keyword>
<comment type="caution">
    <text evidence="14">The sequence shown here is derived from an EMBL/GenBank/DDBJ whole genome shotgun (WGS) entry which is preliminary data.</text>
</comment>
<dbReference type="Gene3D" id="3.50.50.60">
    <property type="entry name" value="FAD/NAD(P)-binding domain"/>
    <property type="match status" value="1"/>
</dbReference>
<dbReference type="InterPro" id="IPR031656">
    <property type="entry name" value="DAO_C"/>
</dbReference>
<dbReference type="PANTHER" id="PTHR11985:SF35">
    <property type="entry name" value="ANAEROBIC GLYCEROL-3-PHOSPHATE DEHYDROGENASE SUBUNIT A"/>
    <property type="match status" value="1"/>
</dbReference>
<dbReference type="InterPro" id="IPR038299">
    <property type="entry name" value="DAO_C_sf"/>
</dbReference>
<dbReference type="GO" id="GO:0004369">
    <property type="term" value="F:glycerol-3-phosphate oxidase activity"/>
    <property type="evidence" value="ECO:0007669"/>
    <property type="project" value="UniProtKB-EC"/>
</dbReference>
<feature type="domain" description="Alpha-glycerophosphate oxidase C-terminal" evidence="13">
    <location>
        <begin position="465"/>
        <end position="587"/>
    </location>
</feature>
<comment type="cofactor">
    <cofactor evidence="1">
        <name>FAD</name>
        <dbReference type="ChEBI" id="CHEBI:57692"/>
    </cofactor>
</comment>
<dbReference type="Pfam" id="PF16901">
    <property type="entry name" value="DAO_C"/>
    <property type="match status" value="1"/>
</dbReference>
<accession>G5KCM0</accession>